<proteinExistence type="predicted"/>
<comment type="caution">
    <text evidence="1">The sequence shown here is derived from an EMBL/GenBank/DDBJ whole genome shotgun (WGS) entry which is preliminary data.</text>
</comment>
<protein>
    <submittedName>
        <fullName evidence="1">Uncharacterized protein</fullName>
    </submittedName>
</protein>
<dbReference type="OrthoDB" id="9833178at2"/>
<evidence type="ECO:0000313" key="1">
    <source>
        <dbReference type="EMBL" id="KYF64484.1"/>
    </source>
</evidence>
<dbReference type="AlphaFoldDB" id="A0A150Q938"/>
<name>A0A150Q938_SORCE</name>
<dbReference type="Proteomes" id="UP000075260">
    <property type="component" value="Unassembled WGS sequence"/>
</dbReference>
<accession>A0A150Q938</accession>
<dbReference type="EMBL" id="JEMA01000910">
    <property type="protein sequence ID" value="KYF64484.1"/>
    <property type="molecule type" value="Genomic_DNA"/>
</dbReference>
<dbReference type="RefSeq" id="WP_061611689.1">
    <property type="nucleotide sequence ID" value="NZ_JEMA01000910.1"/>
</dbReference>
<reference evidence="1 2" key="1">
    <citation type="submission" date="2014-02" db="EMBL/GenBank/DDBJ databases">
        <title>The small core and large imbalanced accessory genome model reveals a collaborative survival strategy of Sorangium cellulosum strains in nature.</title>
        <authorList>
            <person name="Han K."/>
            <person name="Peng R."/>
            <person name="Blom J."/>
            <person name="Li Y.-Z."/>
        </authorList>
    </citation>
    <scope>NUCLEOTIDE SEQUENCE [LARGE SCALE GENOMIC DNA]</scope>
    <source>
        <strain evidence="1 2">So0008-312</strain>
    </source>
</reference>
<gene>
    <name evidence="1" type="ORF">BE15_09580</name>
</gene>
<organism evidence="1 2">
    <name type="scientific">Sorangium cellulosum</name>
    <name type="common">Polyangium cellulosum</name>
    <dbReference type="NCBI Taxonomy" id="56"/>
    <lineage>
        <taxon>Bacteria</taxon>
        <taxon>Pseudomonadati</taxon>
        <taxon>Myxococcota</taxon>
        <taxon>Polyangia</taxon>
        <taxon>Polyangiales</taxon>
        <taxon>Polyangiaceae</taxon>
        <taxon>Sorangium</taxon>
    </lineage>
</organism>
<sequence length="187" mass="20273">MSPIVELARSLDGMGMSSARERYLGLVGDGEIPQRARELATLSGCALVVRGMWRALGLQHPILRAPYRTGRAVADLVEIARGAEALLEARDGLPALHGGDVVLVGGPGYGGPEHVWTVLDATGQDYPERGTHLIWGLDGGQKDELGVQCVRRRMHEIAGVPPVDDGRRVRWVIDFGAVWRRWAPGVD</sequence>
<evidence type="ECO:0000313" key="2">
    <source>
        <dbReference type="Proteomes" id="UP000075260"/>
    </source>
</evidence>